<dbReference type="InterPro" id="IPR001173">
    <property type="entry name" value="Glyco_trans_2-like"/>
</dbReference>
<dbReference type="EMBL" id="MFDE01000032">
    <property type="protein sequence ID" value="OGE37971.1"/>
    <property type="molecule type" value="Genomic_DNA"/>
</dbReference>
<dbReference type="Proteomes" id="UP000176527">
    <property type="component" value="Unassembled WGS sequence"/>
</dbReference>
<dbReference type="SUPFAM" id="SSF53448">
    <property type="entry name" value="Nucleotide-diphospho-sugar transferases"/>
    <property type="match status" value="1"/>
</dbReference>
<name>A0A1F5KBI2_9BACT</name>
<dbReference type="CDD" id="cd00761">
    <property type="entry name" value="Glyco_tranf_GTA_type"/>
    <property type="match status" value="1"/>
</dbReference>
<evidence type="ECO:0000313" key="2">
    <source>
        <dbReference type="EMBL" id="OGE37971.1"/>
    </source>
</evidence>
<feature type="domain" description="Glycosyltransferase 2-like" evidence="1">
    <location>
        <begin position="3"/>
        <end position="89"/>
    </location>
</feature>
<proteinExistence type="predicted"/>
<accession>A0A1F5KBI2</accession>
<evidence type="ECO:0000259" key="1">
    <source>
        <dbReference type="Pfam" id="PF00535"/>
    </source>
</evidence>
<comment type="caution">
    <text evidence="2">The sequence shown here is derived from an EMBL/GenBank/DDBJ whole genome shotgun (WGS) entry which is preliminary data.</text>
</comment>
<organism evidence="2 3">
    <name type="scientific">Candidatus Daviesbacteria bacterium RIFCSPHIGHO2_12_FULL_37_11</name>
    <dbReference type="NCBI Taxonomy" id="1797777"/>
    <lineage>
        <taxon>Bacteria</taxon>
        <taxon>Candidatus Daviesiibacteriota</taxon>
    </lineage>
</organism>
<evidence type="ECO:0000313" key="3">
    <source>
        <dbReference type="Proteomes" id="UP000176527"/>
    </source>
</evidence>
<dbReference type="AlphaFoldDB" id="A0A1F5KBI2"/>
<reference evidence="2 3" key="1">
    <citation type="journal article" date="2016" name="Nat. Commun.">
        <title>Thousands of microbial genomes shed light on interconnected biogeochemical processes in an aquifer system.</title>
        <authorList>
            <person name="Anantharaman K."/>
            <person name="Brown C.T."/>
            <person name="Hug L.A."/>
            <person name="Sharon I."/>
            <person name="Castelle C.J."/>
            <person name="Probst A.J."/>
            <person name="Thomas B.C."/>
            <person name="Singh A."/>
            <person name="Wilkins M.J."/>
            <person name="Karaoz U."/>
            <person name="Brodie E.L."/>
            <person name="Williams K.H."/>
            <person name="Hubbard S.S."/>
            <person name="Banfield J.F."/>
        </authorList>
    </citation>
    <scope>NUCLEOTIDE SEQUENCE [LARGE SCALE GENOMIC DNA]</scope>
</reference>
<dbReference type="Gene3D" id="3.90.550.10">
    <property type="entry name" value="Spore Coat Polysaccharide Biosynthesis Protein SpsA, Chain A"/>
    <property type="match status" value="1"/>
</dbReference>
<sequence>MLSVVIPSYKDPLLFKTIESLLSNAEGEIEIIAVLDGYWPEVPIIQDDRVRYVHLGGNRGMRDAINAGVALSRGEFIMRTDEHCIFGQGFDRIMTQSCQPNWIMTARRYSLDPVKWQLMDVPFVDYEKLCIQTAKYTRKFTGIPWRERQEERKDIMVDETMAMQGSCWVMPRTWWDKVIGELQTEGYGPMYQDSHEMVFKTWKAEGKLMVNKNTWFAHKHVKFPRTHSYGNTDFYPHLKYAHDLWRPYYEEIKKDWGL</sequence>
<protein>
    <recommendedName>
        <fullName evidence="1">Glycosyltransferase 2-like domain-containing protein</fullName>
    </recommendedName>
</protein>
<dbReference type="Pfam" id="PF00535">
    <property type="entry name" value="Glycos_transf_2"/>
    <property type="match status" value="1"/>
</dbReference>
<gene>
    <name evidence="2" type="ORF">A3F00_02100</name>
</gene>
<dbReference type="InterPro" id="IPR029044">
    <property type="entry name" value="Nucleotide-diphossugar_trans"/>
</dbReference>